<feature type="compositionally biased region" description="Polar residues" evidence="2">
    <location>
        <begin position="134"/>
        <end position="147"/>
    </location>
</feature>
<dbReference type="InterPro" id="IPR018392">
    <property type="entry name" value="LysM"/>
</dbReference>
<feature type="signal peptide" evidence="3">
    <location>
        <begin position="1"/>
        <end position="28"/>
    </location>
</feature>
<dbReference type="Proteomes" id="UP000736672">
    <property type="component" value="Unassembled WGS sequence"/>
</dbReference>
<keyword evidence="3" id="KW-0732">Signal</keyword>
<comment type="caution">
    <text evidence="5">The sequence shown here is derived from an EMBL/GenBank/DDBJ whole genome shotgun (WGS) entry which is preliminary data.</text>
</comment>
<dbReference type="GO" id="GO:0004650">
    <property type="term" value="F:polygalacturonase activity"/>
    <property type="evidence" value="ECO:0007669"/>
    <property type="project" value="InterPro"/>
</dbReference>
<dbReference type="PANTHER" id="PTHR33928">
    <property type="entry name" value="POLYGALACTURONASE QRT3"/>
    <property type="match status" value="1"/>
</dbReference>
<feature type="compositionally biased region" description="Polar residues" evidence="2">
    <location>
        <begin position="160"/>
        <end position="171"/>
    </location>
</feature>
<dbReference type="InterPro" id="IPR036779">
    <property type="entry name" value="LysM_dom_sf"/>
</dbReference>
<dbReference type="FunFam" id="2.160.20.10:FF:000049">
    <property type="entry name" value="Putative exo-beta-1,3-glucanase"/>
    <property type="match status" value="1"/>
</dbReference>
<dbReference type="PANTHER" id="PTHR33928:SF2">
    <property type="entry name" value="PECTATE LYASE SUPERFAMILY PROTEIN DOMAIN-CONTAINING PROTEIN-RELATED"/>
    <property type="match status" value="1"/>
</dbReference>
<gene>
    <name evidence="5" type="ORF">B0J15DRAFT_563240</name>
</gene>
<accession>A0A9P9GYG0</accession>
<dbReference type="Gene3D" id="2.160.20.10">
    <property type="entry name" value="Single-stranded right-handed beta-helix, Pectin lyase-like"/>
    <property type="match status" value="2"/>
</dbReference>
<organism evidence="5 6">
    <name type="scientific">Fusarium solani</name>
    <name type="common">Filamentous fungus</name>
    <dbReference type="NCBI Taxonomy" id="169388"/>
    <lineage>
        <taxon>Eukaryota</taxon>
        <taxon>Fungi</taxon>
        <taxon>Dikarya</taxon>
        <taxon>Ascomycota</taxon>
        <taxon>Pezizomycotina</taxon>
        <taxon>Sordariomycetes</taxon>
        <taxon>Hypocreomycetidae</taxon>
        <taxon>Hypocreales</taxon>
        <taxon>Nectriaceae</taxon>
        <taxon>Fusarium</taxon>
        <taxon>Fusarium solani species complex</taxon>
    </lineage>
</organism>
<dbReference type="SUPFAM" id="SSF51126">
    <property type="entry name" value="Pectin lyase-like"/>
    <property type="match status" value="2"/>
</dbReference>
<dbReference type="Gene3D" id="3.10.350.10">
    <property type="entry name" value="LysM domain"/>
    <property type="match status" value="2"/>
</dbReference>
<comment type="similarity">
    <text evidence="1">Belongs to the secreted LysM effector family.</text>
</comment>
<dbReference type="InterPro" id="IPR011050">
    <property type="entry name" value="Pectin_lyase_fold/virulence"/>
</dbReference>
<evidence type="ECO:0000256" key="3">
    <source>
        <dbReference type="SAM" id="SignalP"/>
    </source>
</evidence>
<dbReference type="InterPro" id="IPR012334">
    <property type="entry name" value="Pectin_lyas_fold"/>
</dbReference>
<keyword evidence="6" id="KW-1185">Reference proteome</keyword>
<dbReference type="EMBL" id="JAGTJS010000015">
    <property type="protein sequence ID" value="KAH7247848.1"/>
    <property type="molecule type" value="Genomic_DNA"/>
</dbReference>
<protein>
    <submittedName>
        <fullName evidence="5">LysM domain protein</fullName>
    </submittedName>
</protein>
<dbReference type="CDD" id="cd23668">
    <property type="entry name" value="GH55_beta13glucanase-like"/>
    <property type="match status" value="1"/>
</dbReference>
<feature type="domain" description="LysM" evidence="4">
    <location>
        <begin position="1146"/>
        <end position="1192"/>
    </location>
</feature>
<dbReference type="OrthoDB" id="5985073at2759"/>
<evidence type="ECO:0000256" key="1">
    <source>
        <dbReference type="ARBA" id="ARBA00044955"/>
    </source>
</evidence>
<dbReference type="Pfam" id="PF12708">
    <property type="entry name" value="Pect-lyase_RHGA_epim"/>
    <property type="match status" value="2"/>
</dbReference>
<dbReference type="CDD" id="cd00118">
    <property type="entry name" value="LysM"/>
    <property type="match status" value="1"/>
</dbReference>
<reference evidence="5" key="1">
    <citation type="journal article" date="2021" name="Nat. Commun.">
        <title>Genetic determinants of endophytism in the Arabidopsis root mycobiome.</title>
        <authorList>
            <person name="Mesny F."/>
            <person name="Miyauchi S."/>
            <person name="Thiergart T."/>
            <person name="Pickel B."/>
            <person name="Atanasova L."/>
            <person name="Karlsson M."/>
            <person name="Huettel B."/>
            <person name="Barry K.W."/>
            <person name="Haridas S."/>
            <person name="Chen C."/>
            <person name="Bauer D."/>
            <person name="Andreopoulos W."/>
            <person name="Pangilinan J."/>
            <person name="LaButti K."/>
            <person name="Riley R."/>
            <person name="Lipzen A."/>
            <person name="Clum A."/>
            <person name="Drula E."/>
            <person name="Henrissat B."/>
            <person name="Kohler A."/>
            <person name="Grigoriev I.V."/>
            <person name="Martin F.M."/>
            <person name="Hacquard S."/>
        </authorList>
    </citation>
    <scope>NUCLEOTIDE SEQUENCE</scope>
    <source>
        <strain evidence="5">FSSC 5 MPI-SDFR-AT-0091</strain>
    </source>
</reference>
<evidence type="ECO:0000313" key="6">
    <source>
        <dbReference type="Proteomes" id="UP000736672"/>
    </source>
</evidence>
<feature type="chain" id="PRO_5040246580" evidence="3">
    <location>
        <begin position="29"/>
        <end position="1357"/>
    </location>
</feature>
<dbReference type="InterPro" id="IPR024535">
    <property type="entry name" value="RHGA/B-epi-like_pectate_lyase"/>
</dbReference>
<proteinExistence type="inferred from homology"/>
<feature type="region of interest" description="Disordered" evidence="2">
    <location>
        <begin position="73"/>
        <end position="185"/>
    </location>
</feature>
<dbReference type="PROSITE" id="PS51782">
    <property type="entry name" value="LYSM"/>
    <property type="match status" value="1"/>
</dbReference>
<sequence length="1357" mass="148268">MYRHTAPPRILGLVLLFLFSYLFTYAASASTDNTATRSNSSEPVVDGDAQSMVDQALKVLAVVNKDRVQHPVFNKQEFRHDDDAGQPAPFLRYKADPNTLSRRKDSDSEGSSNDEAGYRIPKELSQAARMVAESTPQKPKGNHSQVAEATRKKYSRKSPADTNTPKEQQTPEGLLSKFSDSYQGTKDKRASGYWMIDDQEHPGRSPFAPSDYKVWRNVKEFGAKGDGKTDDTAAINKAISDGARCGETCHSSTISPAVVYFPPGTYLVSGSIIQYYNTQFLGDPTNVPTILAASSFVGLGVFTSNKYVEDNVGWYLNTANFLRSIKNFKIDIRLTDPGAYVCAIHWQVAQASSLENIEFYMQYNSDIPGNTQQGIYMENGSGGFLADLTFVGGNFGAYFGNQQFTTSHLVFVNCKTAVQIHWDWAWTMQDFIIEGCGSGLVVTGGAGGAHSTGQSVGSIILMDSLIANTQNGIVTSLHAENSTSLLVQNVGFFNVKTAITDSFKDRVLLDGGNEVHVDSWGFGRITNADGVGKFVNGDSIPVMNRTADLLGSAYDKMKPNLFTRRRPKYYDVPSNKVMNVRALGAKGDGKTDDTAVLNSILTGAANTSSIVYFPFGVYVIKDTLRIPMGSRVIGQAWSQIMATGSAFEDEQKPRVAVQVGRPGDSPGIIEIQDMMFTVSGPTSGAILVEWNAQEATKGSVGMWDSHFRVGGAVGSKLQKSDCPKSTGSVNPKCKAASMMLHLTRESTAYLENVWAWVADHDLDDPKETQIDIYAARGILIESQRAWLWGTASEHSVFYQYQLSGAKNIVMGMIQTESPYYQPVPKAPTPFSPGLFRDDPTFRDCKADDAGCYTSWALRIIDSSAVYVLGAGLYSWFFDYSQKCLETEDCQRRAVEVQQSFDLWVYNLCTKAMVEMVTPYKGLATLAKDNVNGFLSSILAWLQGSKEVSGPRPFPGFQVYTENSLRNVRVPDLCKKALSSNIFCNGYVESFQQPSYRGSIGNGTLAASICDEGCADSLATWFTSVETLCQGYNVSQQLPTTPGGRIWAGVNETCVKDSKTGDYCNDVIDKFSTVSTIQDMPLSEMCSECYIKRLAMMQSTSYSVYDDWYKEDLELVYERCGKEGPTEIPPSLDPVSEKNPIFCVSDNTIETSKGNNTCEEIALHNNVSPAALYSLNPDIQDCSGIPDGTKLCLPLACASLVKYAKNDTCAGLEREGKLGFGDLRRFNPWINFECSNLGTGGKAFGWLLCTEPQNGRFDNWGAGGSGDTVTPHPGSDYTAFPVDPPNNSTAAEDSTAKCGRWYVAEKGDSCSTICMGAGIHISLLLAANPSLGKDLAKCSENLVPERAYCTGPTYEWAE</sequence>
<evidence type="ECO:0000259" key="4">
    <source>
        <dbReference type="PROSITE" id="PS51782"/>
    </source>
</evidence>
<evidence type="ECO:0000256" key="2">
    <source>
        <dbReference type="SAM" id="MobiDB-lite"/>
    </source>
</evidence>
<dbReference type="Pfam" id="PF01476">
    <property type="entry name" value="LysM"/>
    <property type="match status" value="1"/>
</dbReference>
<evidence type="ECO:0000313" key="5">
    <source>
        <dbReference type="EMBL" id="KAH7247848.1"/>
    </source>
</evidence>
<name>A0A9P9GYG0_FUSSL</name>
<dbReference type="InterPro" id="IPR039279">
    <property type="entry name" value="QRT3-like"/>
</dbReference>